<accession>A0A6J8BZZ7</accession>
<keyword evidence="2" id="KW-1185">Reference proteome</keyword>
<dbReference type="Proteomes" id="UP000507470">
    <property type="component" value="Unassembled WGS sequence"/>
</dbReference>
<dbReference type="EMBL" id="CACVKT020004159">
    <property type="protein sequence ID" value="CAC5388374.1"/>
    <property type="molecule type" value="Genomic_DNA"/>
</dbReference>
<reference evidence="1 2" key="1">
    <citation type="submission" date="2020-06" db="EMBL/GenBank/DDBJ databases">
        <authorList>
            <person name="Li R."/>
            <person name="Bekaert M."/>
        </authorList>
    </citation>
    <scope>NUCLEOTIDE SEQUENCE [LARGE SCALE GENOMIC DNA]</scope>
    <source>
        <strain evidence="2">wild</strain>
    </source>
</reference>
<gene>
    <name evidence="1" type="ORF">MCOR_23643</name>
</gene>
<sequence length="285" mass="32605">MTLLSKNNCPVSQPVVEQFDHDFAWEIPQLNTEEKTGSKISSGLSKAVNTSMSVKSNQDSIKLIEEKYYRLENLSLSADRADGNSPHCEAEGKVSQQGTEDLKVVTTLREVLPKQPITTVVKVRELDYHELENINDDVWILDIVNNGYKIEFDVVPQEESKTEIFRLVNNVKAEKWKTDKTHPNKFWIEKDASLEVRLPQYQDLVTLPHTGECHPLRKRLNLTVCIVSGNRLLREDFQNHLQMLSLHLGHVGDHQQSSNINILGENSLFGVFKGRPIPFNHLKRM</sequence>
<evidence type="ECO:0000313" key="2">
    <source>
        <dbReference type="Proteomes" id="UP000507470"/>
    </source>
</evidence>
<dbReference type="OrthoDB" id="6156129at2759"/>
<protein>
    <submittedName>
        <fullName evidence="1">Uncharacterized protein</fullName>
    </submittedName>
</protein>
<name>A0A6J8BZZ7_MYTCO</name>
<dbReference type="AlphaFoldDB" id="A0A6J8BZZ7"/>
<proteinExistence type="predicted"/>
<organism evidence="1 2">
    <name type="scientific">Mytilus coruscus</name>
    <name type="common">Sea mussel</name>
    <dbReference type="NCBI Taxonomy" id="42192"/>
    <lineage>
        <taxon>Eukaryota</taxon>
        <taxon>Metazoa</taxon>
        <taxon>Spiralia</taxon>
        <taxon>Lophotrochozoa</taxon>
        <taxon>Mollusca</taxon>
        <taxon>Bivalvia</taxon>
        <taxon>Autobranchia</taxon>
        <taxon>Pteriomorphia</taxon>
        <taxon>Mytilida</taxon>
        <taxon>Mytiloidea</taxon>
        <taxon>Mytilidae</taxon>
        <taxon>Mytilinae</taxon>
        <taxon>Mytilus</taxon>
    </lineage>
</organism>
<evidence type="ECO:0000313" key="1">
    <source>
        <dbReference type="EMBL" id="CAC5388374.1"/>
    </source>
</evidence>